<dbReference type="PROSITE" id="PS51257">
    <property type="entry name" value="PROKAR_LIPOPROTEIN"/>
    <property type="match status" value="1"/>
</dbReference>
<dbReference type="OrthoDB" id="239037at2157"/>
<proteinExistence type="predicted"/>
<dbReference type="KEGG" id="hsn:DV733_04685"/>
<dbReference type="EMBL" id="CP031310">
    <property type="protein sequence ID" value="QCC50582.1"/>
    <property type="molecule type" value="Genomic_DNA"/>
</dbReference>
<dbReference type="STRING" id="1457250.GCA_000755225_03241"/>
<sequence length="194" mass="20934">MRRRSVLALGGSALSIAVTGCLGGSGSSPETTPTARPLAEREPPDVDCSNVSRPIPPRQPDENTVQPVDYPGEPPSPLEDSAVDYVTRFEEAYRRNYEILEKGPLREYSGGVTETWTYDAPPGGAVVRLKTVYGGQVLDDDGPGAIYDSPQVFVTYYVDPSRVVRAETKGQSQLTPESLDPDPWENGDGLACFA</sequence>
<feature type="region of interest" description="Disordered" evidence="1">
    <location>
        <begin position="19"/>
        <end position="80"/>
    </location>
</feature>
<gene>
    <name evidence="2" type="ORF">DV733_04685</name>
</gene>
<evidence type="ECO:0008006" key="4">
    <source>
        <dbReference type="Google" id="ProtNLM"/>
    </source>
</evidence>
<accession>A0A4D6HC08</accession>
<keyword evidence="3" id="KW-1185">Reference proteome</keyword>
<reference evidence="2 3" key="1">
    <citation type="journal article" date="2019" name="Nat. Commun.">
        <title>A new type of DNA phosphorothioation-based antiviral system in archaea.</title>
        <authorList>
            <person name="Xiong L."/>
            <person name="Liu S."/>
            <person name="Chen S."/>
            <person name="Xiao Y."/>
            <person name="Zhu B."/>
            <person name="Gao Y."/>
            <person name="Zhang Y."/>
            <person name="Chen B."/>
            <person name="Luo J."/>
            <person name="Deng Z."/>
            <person name="Chen X."/>
            <person name="Wang L."/>
            <person name="Chen S."/>
        </authorList>
    </citation>
    <scope>NUCLEOTIDE SEQUENCE [LARGE SCALE GENOMIC DNA]</scope>
    <source>
        <strain evidence="2 3">CBA1105</strain>
    </source>
</reference>
<dbReference type="RefSeq" id="WP_049994028.1">
    <property type="nucleotide sequence ID" value="NZ_CP031310.1"/>
</dbReference>
<feature type="region of interest" description="Disordered" evidence="1">
    <location>
        <begin position="168"/>
        <end position="194"/>
    </location>
</feature>
<evidence type="ECO:0000313" key="2">
    <source>
        <dbReference type="EMBL" id="QCC50582.1"/>
    </source>
</evidence>
<dbReference type="GeneID" id="39847135"/>
<protein>
    <recommendedName>
        <fullName evidence="4">Lipoprotein</fullName>
    </recommendedName>
</protein>
<evidence type="ECO:0000256" key="1">
    <source>
        <dbReference type="SAM" id="MobiDB-lite"/>
    </source>
</evidence>
<name>A0A4D6HC08_9EURY</name>
<dbReference type="AlphaFoldDB" id="A0A4D6HC08"/>
<dbReference type="Proteomes" id="UP000296706">
    <property type="component" value="Chromosome"/>
</dbReference>
<evidence type="ECO:0000313" key="3">
    <source>
        <dbReference type="Proteomes" id="UP000296706"/>
    </source>
</evidence>
<organism evidence="2 3">
    <name type="scientific">Halapricum salinum</name>
    <dbReference type="NCBI Taxonomy" id="1457250"/>
    <lineage>
        <taxon>Archaea</taxon>
        <taxon>Methanobacteriati</taxon>
        <taxon>Methanobacteriota</taxon>
        <taxon>Stenosarchaea group</taxon>
        <taxon>Halobacteria</taxon>
        <taxon>Halobacteriales</taxon>
        <taxon>Haloarculaceae</taxon>
        <taxon>Halapricum</taxon>
    </lineage>
</organism>